<dbReference type="PATRIC" id="fig|1703771.3.peg.1536"/>
<protein>
    <submittedName>
        <fullName evidence="5">Thermosome subunit</fullName>
    </submittedName>
</protein>
<dbReference type="Proteomes" id="UP000051124">
    <property type="component" value="Unassembled WGS sequence"/>
</dbReference>
<evidence type="ECO:0000256" key="1">
    <source>
        <dbReference type="ARBA" id="ARBA00008020"/>
    </source>
</evidence>
<dbReference type="InterPro" id="IPR017998">
    <property type="entry name" value="Chaperone_TCP-1"/>
</dbReference>
<dbReference type="PRINTS" id="PR00304">
    <property type="entry name" value="TCOMPLEXTCP1"/>
</dbReference>
<evidence type="ECO:0000313" key="6">
    <source>
        <dbReference type="Proteomes" id="UP000051124"/>
    </source>
</evidence>
<dbReference type="InterPro" id="IPR053374">
    <property type="entry name" value="TCP-1_chaperonin"/>
</dbReference>
<dbReference type="PANTHER" id="PTHR11353">
    <property type="entry name" value="CHAPERONIN"/>
    <property type="match status" value="1"/>
</dbReference>
<name>A0A0S7WIB1_UNCT6</name>
<dbReference type="InterPro" id="IPR002194">
    <property type="entry name" value="Chaperonin_TCP-1_CS"/>
</dbReference>
<dbReference type="NCBIfam" id="NF041083">
    <property type="entry name" value="thermosome_beta"/>
    <property type="match status" value="1"/>
</dbReference>
<dbReference type="InterPro" id="IPR012714">
    <property type="entry name" value="Thermosome_arc"/>
</dbReference>
<dbReference type="Gene3D" id="3.30.260.10">
    <property type="entry name" value="TCP-1-like chaperonin intermediate domain"/>
    <property type="match status" value="1"/>
</dbReference>
<dbReference type="InterPro" id="IPR027409">
    <property type="entry name" value="GroEL-like_apical_dom_sf"/>
</dbReference>
<dbReference type="GO" id="GO:0140662">
    <property type="term" value="F:ATP-dependent protein folding chaperone"/>
    <property type="evidence" value="ECO:0007669"/>
    <property type="project" value="InterPro"/>
</dbReference>
<dbReference type="SUPFAM" id="SSF52029">
    <property type="entry name" value="GroEL apical domain-like"/>
    <property type="match status" value="1"/>
</dbReference>
<dbReference type="GO" id="GO:0051082">
    <property type="term" value="F:unfolded protein binding"/>
    <property type="evidence" value="ECO:0007669"/>
    <property type="project" value="InterPro"/>
</dbReference>
<comment type="similarity">
    <text evidence="1">Belongs to the TCP-1 chaperonin family.</text>
</comment>
<dbReference type="SUPFAM" id="SSF54849">
    <property type="entry name" value="GroEL-intermediate domain like"/>
    <property type="match status" value="1"/>
</dbReference>
<comment type="caution">
    <text evidence="5">The sequence shown here is derived from an EMBL/GenBank/DDBJ whole genome shotgun (WGS) entry which is preliminary data.</text>
</comment>
<dbReference type="Gene3D" id="1.10.560.10">
    <property type="entry name" value="GroEL-like equatorial domain"/>
    <property type="match status" value="1"/>
</dbReference>
<evidence type="ECO:0000256" key="3">
    <source>
        <dbReference type="ARBA" id="ARBA00022840"/>
    </source>
</evidence>
<sequence>MSQQVPVIVLREGTERSRGRDAQRNNIMAAIVIAEAVKSALGPKGMDKMLVDSFGDVTVSNDGATILKEMDVAHPAAKMVIEVAKTVDDEVGDGTTTAAVLTGDLLKQAEALLDQKIHPTTIISGYRKAAEKALKVIDEVAEKVDPESSDYKKILNDVAKTAMSSKFVSTYRDELAKIVVDAVLLINKDLTADEVIDIDDIPRQKQEGLAVNATELVKGLVLDKEIVHPGMPKRVENAKIALLECALEVTKTEFDAKISISDPSSMQGFLDEEERMLKSMVDKIVQAGANVVIAQKGIDDVVQHYLAKNGILAVRRIKKSDVERLHRTTGATIVSKIQNLTKEDLGKAKLVEQRKVADDKMLFVEGTPKSSAVTLLVRGGTDHIVDEVDRALNDALYVVRDVVMHPYVTYGGGSLAAEIARQLRGFADTLEGREQYAVNAFADAIESLPSTLAENAGLDPIDVLVSLRSAHTEGKVTHGINIDKGKVDDMKKARVVESALVNRQIVMSAAEAAQMILKIDDVISSKGAGLGGPGGGPDGDFDSDED</sequence>
<keyword evidence="2" id="KW-0547">Nucleotide-binding</keyword>
<dbReference type="InterPro" id="IPR002423">
    <property type="entry name" value="Cpn60/GroEL/TCP-1"/>
</dbReference>
<evidence type="ECO:0000256" key="4">
    <source>
        <dbReference type="ARBA" id="ARBA00023186"/>
    </source>
</evidence>
<dbReference type="InterPro" id="IPR027410">
    <property type="entry name" value="TCP-1-like_intermed_sf"/>
</dbReference>
<dbReference type="NCBIfam" id="NF041082">
    <property type="entry name" value="thermosome_alpha"/>
    <property type="match status" value="1"/>
</dbReference>
<dbReference type="AlphaFoldDB" id="A0A0S7WIB1"/>
<dbReference type="Pfam" id="PF00118">
    <property type="entry name" value="Cpn60_TCP1"/>
    <property type="match status" value="1"/>
</dbReference>
<dbReference type="InterPro" id="IPR054827">
    <property type="entry name" value="thermosome_alpha"/>
</dbReference>
<gene>
    <name evidence="5" type="ORF">AMJ40_04565</name>
</gene>
<dbReference type="CDD" id="cd03343">
    <property type="entry name" value="cpn60"/>
    <property type="match status" value="1"/>
</dbReference>
<reference evidence="5 6" key="1">
    <citation type="journal article" date="2015" name="Microbiome">
        <title>Genomic resolution of linkages in carbon, nitrogen, and sulfur cycling among widespread estuary sediment bacteria.</title>
        <authorList>
            <person name="Baker B.J."/>
            <person name="Lazar C.S."/>
            <person name="Teske A.P."/>
            <person name="Dick G.J."/>
        </authorList>
    </citation>
    <scope>NUCLEOTIDE SEQUENCE [LARGE SCALE GENOMIC DNA]</scope>
    <source>
        <strain evidence="5">DG_26</strain>
    </source>
</reference>
<keyword evidence="3" id="KW-0067">ATP-binding</keyword>
<dbReference type="InterPro" id="IPR027413">
    <property type="entry name" value="GROEL-like_equatorial_sf"/>
</dbReference>
<dbReference type="PROSITE" id="PS00750">
    <property type="entry name" value="TCP1_1"/>
    <property type="match status" value="1"/>
</dbReference>
<dbReference type="NCBIfam" id="TIGR02339">
    <property type="entry name" value="thermosome_arch"/>
    <property type="match status" value="1"/>
</dbReference>
<accession>A0A0S7WIB1</accession>
<evidence type="ECO:0000256" key="2">
    <source>
        <dbReference type="ARBA" id="ARBA00022741"/>
    </source>
</evidence>
<dbReference type="PROSITE" id="PS00751">
    <property type="entry name" value="TCP1_2"/>
    <property type="match status" value="1"/>
</dbReference>
<organism evidence="5 6">
    <name type="scientific">candidate division TA06 bacterium DG_26</name>
    <dbReference type="NCBI Taxonomy" id="1703771"/>
    <lineage>
        <taxon>Bacteria</taxon>
        <taxon>Bacteria division TA06</taxon>
    </lineage>
</organism>
<dbReference type="SUPFAM" id="SSF48592">
    <property type="entry name" value="GroEL equatorial domain-like"/>
    <property type="match status" value="1"/>
</dbReference>
<dbReference type="Gene3D" id="3.50.7.10">
    <property type="entry name" value="GroEL"/>
    <property type="match status" value="1"/>
</dbReference>
<dbReference type="EMBL" id="LIZT01000039">
    <property type="protein sequence ID" value="KPJ49857.1"/>
    <property type="molecule type" value="Genomic_DNA"/>
</dbReference>
<dbReference type="GO" id="GO:0005524">
    <property type="term" value="F:ATP binding"/>
    <property type="evidence" value="ECO:0007669"/>
    <property type="project" value="UniProtKB-KW"/>
</dbReference>
<dbReference type="GO" id="GO:0016887">
    <property type="term" value="F:ATP hydrolysis activity"/>
    <property type="evidence" value="ECO:0007669"/>
    <property type="project" value="InterPro"/>
</dbReference>
<proteinExistence type="inferred from homology"/>
<evidence type="ECO:0000313" key="5">
    <source>
        <dbReference type="EMBL" id="KPJ49857.1"/>
    </source>
</evidence>
<keyword evidence="4" id="KW-0143">Chaperone</keyword>